<reference evidence="1" key="1">
    <citation type="submission" date="2022-07" db="EMBL/GenBank/DDBJ databases">
        <title>Phylogenomic reconstructions and comparative analyses of Kickxellomycotina fungi.</title>
        <authorList>
            <person name="Reynolds N.K."/>
            <person name="Stajich J.E."/>
            <person name="Barry K."/>
            <person name="Grigoriev I.V."/>
            <person name="Crous P."/>
            <person name="Smith M.E."/>
        </authorList>
    </citation>
    <scope>NUCLEOTIDE SEQUENCE</scope>
    <source>
        <strain evidence="1">CBS 109366</strain>
    </source>
</reference>
<gene>
    <name evidence="1" type="ORF">IWQ57_003004</name>
</gene>
<dbReference type="Proteomes" id="UP001140234">
    <property type="component" value="Unassembled WGS sequence"/>
</dbReference>
<protein>
    <submittedName>
        <fullName evidence="1">Uncharacterized protein</fullName>
    </submittedName>
</protein>
<dbReference type="EMBL" id="JANBUJ010000886">
    <property type="protein sequence ID" value="KAJ2769672.1"/>
    <property type="molecule type" value="Genomic_DNA"/>
</dbReference>
<evidence type="ECO:0000313" key="2">
    <source>
        <dbReference type="Proteomes" id="UP001140234"/>
    </source>
</evidence>
<name>A0ACC1JYI6_9FUNG</name>
<proteinExistence type="predicted"/>
<accession>A0ACC1JYI6</accession>
<keyword evidence="2" id="KW-1185">Reference proteome</keyword>
<feature type="non-terminal residue" evidence="1">
    <location>
        <position position="70"/>
    </location>
</feature>
<comment type="caution">
    <text evidence="1">The sequence shown here is derived from an EMBL/GenBank/DDBJ whole genome shotgun (WGS) entry which is preliminary data.</text>
</comment>
<evidence type="ECO:0000313" key="1">
    <source>
        <dbReference type="EMBL" id="KAJ2769672.1"/>
    </source>
</evidence>
<sequence length="70" mass="7749">MAKVESGGEHQRTRANDEISRNVASMLQILRDGGADRKVPDTTSEQLAQLAQEIYTTELLPLLIDNLGRL</sequence>
<organism evidence="1 2">
    <name type="scientific">Coemansia nantahalensis</name>
    <dbReference type="NCBI Taxonomy" id="2789366"/>
    <lineage>
        <taxon>Eukaryota</taxon>
        <taxon>Fungi</taxon>
        <taxon>Fungi incertae sedis</taxon>
        <taxon>Zoopagomycota</taxon>
        <taxon>Kickxellomycotina</taxon>
        <taxon>Kickxellomycetes</taxon>
        <taxon>Kickxellales</taxon>
        <taxon>Kickxellaceae</taxon>
        <taxon>Coemansia</taxon>
    </lineage>
</organism>